<protein>
    <recommendedName>
        <fullName evidence="3">DUF4105 domain-containing protein</fullName>
    </recommendedName>
</protein>
<dbReference type="EMBL" id="BKAU01000001">
    <property type="protein sequence ID" value="GEP94530.1"/>
    <property type="molecule type" value="Genomic_DNA"/>
</dbReference>
<comment type="caution">
    <text evidence="1">The sequence shown here is derived from an EMBL/GenBank/DDBJ whole genome shotgun (WGS) entry which is preliminary data.</text>
</comment>
<dbReference type="AlphaFoldDB" id="A0A512RFP6"/>
<evidence type="ECO:0008006" key="3">
    <source>
        <dbReference type="Google" id="ProtNLM"/>
    </source>
</evidence>
<evidence type="ECO:0000313" key="1">
    <source>
        <dbReference type="EMBL" id="GEP94530.1"/>
    </source>
</evidence>
<accession>A0A512RFP6</accession>
<gene>
    <name evidence="1" type="ORF">CCY01nite_07900</name>
</gene>
<dbReference type="Proteomes" id="UP000321436">
    <property type="component" value="Unassembled WGS sequence"/>
</dbReference>
<sequence length="136" mass="14887">MNGKLIRRTIGFYAQTPIDPMKKKSGASMLGDDAGRKYDIKWETYVGGDQLSEMLSGAIHYAGTYHIENYNCANFVLDILSMGGIQLPRTEGWWITGRGLNPGNLGEDIRQLPGSVGMKGNSPDNAGTCQPPKVFF</sequence>
<evidence type="ECO:0000313" key="2">
    <source>
        <dbReference type="Proteomes" id="UP000321436"/>
    </source>
</evidence>
<organism evidence="1 2">
    <name type="scientific">Chitinophaga cymbidii</name>
    <dbReference type="NCBI Taxonomy" id="1096750"/>
    <lineage>
        <taxon>Bacteria</taxon>
        <taxon>Pseudomonadati</taxon>
        <taxon>Bacteroidota</taxon>
        <taxon>Chitinophagia</taxon>
        <taxon>Chitinophagales</taxon>
        <taxon>Chitinophagaceae</taxon>
        <taxon>Chitinophaga</taxon>
    </lineage>
</organism>
<reference evidence="1 2" key="1">
    <citation type="submission" date="2019-07" db="EMBL/GenBank/DDBJ databases">
        <title>Whole genome shotgun sequence of Chitinophaga cymbidii NBRC 109752.</title>
        <authorList>
            <person name="Hosoyama A."/>
            <person name="Uohara A."/>
            <person name="Ohji S."/>
            <person name="Ichikawa N."/>
        </authorList>
    </citation>
    <scope>NUCLEOTIDE SEQUENCE [LARGE SCALE GENOMIC DNA]</scope>
    <source>
        <strain evidence="1 2">NBRC 109752</strain>
    </source>
</reference>
<keyword evidence="2" id="KW-1185">Reference proteome</keyword>
<proteinExistence type="predicted"/>
<name>A0A512RFP6_9BACT</name>